<protein>
    <submittedName>
        <fullName evidence="9">SPOSA6832_01607-mRNA-1:cds</fullName>
    </submittedName>
</protein>
<dbReference type="FunFam" id="1.20.1280.290:FF:000009">
    <property type="entry name" value="PQ loop repeat family protein"/>
    <property type="match status" value="1"/>
</dbReference>
<comment type="catalytic activity">
    <reaction evidence="6">
        <text>L-histidine(out) + L-arginine(in) = L-histidine(in) + L-arginine(out)</text>
        <dbReference type="Rhea" id="RHEA:71063"/>
        <dbReference type="ChEBI" id="CHEBI:32682"/>
        <dbReference type="ChEBI" id="CHEBI:57595"/>
    </reaction>
</comment>
<evidence type="ECO:0000256" key="1">
    <source>
        <dbReference type="ARBA" id="ARBA00004141"/>
    </source>
</evidence>
<feature type="transmembrane region" description="Helical" evidence="8">
    <location>
        <begin position="20"/>
        <end position="36"/>
    </location>
</feature>
<accession>A0A0D6EK59</accession>
<keyword evidence="3 8" id="KW-1133">Transmembrane helix</keyword>
<evidence type="ECO:0000313" key="9">
    <source>
        <dbReference type="EMBL" id="CEQ40020.1"/>
    </source>
</evidence>
<organism evidence="9 10">
    <name type="scientific">Sporidiobolus salmonicolor</name>
    <name type="common">Yeast-like fungus</name>
    <name type="synonym">Sporobolomyces salmonicolor</name>
    <dbReference type="NCBI Taxonomy" id="5005"/>
    <lineage>
        <taxon>Eukaryota</taxon>
        <taxon>Fungi</taxon>
        <taxon>Dikarya</taxon>
        <taxon>Basidiomycota</taxon>
        <taxon>Pucciniomycotina</taxon>
        <taxon>Microbotryomycetes</taxon>
        <taxon>Sporidiobolales</taxon>
        <taxon>Sporidiobolaceae</taxon>
        <taxon>Sporobolomyces</taxon>
    </lineage>
</organism>
<dbReference type="PANTHER" id="PTHR16201:SF44">
    <property type="entry name" value="SEVEN TRANSMEMBRANE PROTEIN 1"/>
    <property type="match status" value="1"/>
</dbReference>
<feature type="transmembrane region" description="Helical" evidence="8">
    <location>
        <begin position="313"/>
        <end position="337"/>
    </location>
</feature>
<evidence type="ECO:0000313" key="10">
    <source>
        <dbReference type="Proteomes" id="UP000243876"/>
    </source>
</evidence>
<feature type="transmembrane region" description="Helical" evidence="8">
    <location>
        <begin position="191"/>
        <end position="211"/>
    </location>
</feature>
<dbReference type="GO" id="GO:0098852">
    <property type="term" value="C:lytic vacuole membrane"/>
    <property type="evidence" value="ECO:0007669"/>
    <property type="project" value="UniProtKB-ARBA"/>
</dbReference>
<evidence type="ECO:0000256" key="3">
    <source>
        <dbReference type="ARBA" id="ARBA00022989"/>
    </source>
</evidence>
<comment type="subcellular location">
    <subcellularLocation>
        <location evidence="1">Membrane</location>
        <topology evidence="1">Multi-pass membrane protein</topology>
    </subcellularLocation>
</comment>
<evidence type="ECO:0000256" key="7">
    <source>
        <dbReference type="SAM" id="MobiDB-lite"/>
    </source>
</evidence>
<keyword evidence="2 8" id="KW-0812">Transmembrane</keyword>
<dbReference type="GO" id="GO:0034486">
    <property type="term" value="P:vacuolar transmembrane transport"/>
    <property type="evidence" value="ECO:0007669"/>
    <property type="project" value="UniProtKB-ARBA"/>
</dbReference>
<dbReference type="OrthoDB" id="8048523at2759"/>
<evidence type="ECO:0000256" key="5">
    <source>
        <dbReference type="ARBA" id="ARBA00038039"/>
    </source>
</evidence>
<feature type="transmembrane region" description="Helical" evidence="8">
    <location>
        <begin position="77"/>
        <end position="96"/>
    </location>
</feature>
<reference evidence="10" key="1">
    <citation type="submission" date="2015-02" db="EMBL/GenBank/DDBJ databases">
        <authorList>
            <person name="Gon?alves P."/>
        </authorList>
    </citation>
    <scope>NUCLEOTIDE SEQUENCE [LARGE SCALE GENOMIC DNA]</scope>
</reference>
<feature type="transmembrane region" description="Helical" evidence="8">
    <location>
        <begin position="231"/>
        <end position="250"/>
    </location>
</feature>
<gene>
    <name evidence="9" type="primary">SPOSA6832_01607</name>
</gene>
<evidence type="ECO:0000256" key="8">
    <source>
        <dbReference type="SAM" id="Phobius"/>
    </source>
</evidence>
<feature type="transmembrane region" description="Helical" evidence="8">
    <location>
        <begin position="102"/>
        <end position="121"/>
    </location>
</feature>
<feature type="non-terminal residue" evidence="9">
    <location>
        <position position="1"/>
    </location>
</feature>
<dbReference type="Pfam" id="PF04193">
    <property type="entry name" value="PQ-loop"/>
    <property type="match status" value="2"/>
</dbReference>
<dbReference type="Gene3D" id="1.20.1280.290">
    <property type="match status" value="2"/>
</dbReference>
<feature type="transmembrane region" description="Helical" evidence="8">
    <location>
        <begin position="280"/>
        <end position="301"/>
    </location>
</feature>
<name>A0A0D6EK59_SPOSA</name>
<keyword evidence="10" id="KW-1185">Reference proteome</keyword>
<feature type="region of interest" description="Disordered" evidence="7">
    <location>
        <begin position="358"/>
        <end position="378"/>
    </location>
</feature>
<sequence>MRPPDGHDPRVVYDGHPRLALTLGWMSIMAWILVYNPQVESPFCARQPVNDVRVLTTAPSISFGQIWLCYKQQSGDGLSLVFLFIWLTGDITNLLGSLWQGLIPTVIILAVYYTACDVILISQKYYYHHQRELHPERYVPIPIIDEPPSLAASAPPLATPLSENTPLLSAFSAHAPTEQAFSPALQRAKDVLEYTAGFVLVAVVGVVAWFASRDVGRDGRREEVWDTRAQVVGWVSAFLYLDFPCCFGIGRVLTPASEEGTVGSRVPQLALNRKTKCEGLSLLMFAFAVIGNGTYVASILLTSLSPQHLLVNAPWLLGSGGTIFLDFIVLGQFAYYASARRRASEAMAGKVSAGNGRVFADDEDSQRREVMGEEGDEA</sequence>
<evidence type="ECO:0000256" key="6">
    <source>
        <dbReference type="ARBA" id="ARBA00050768"/>
    </source>
</evidence>
<evidence type="ECO:0000256" key="2">
    <source>
        <dbReference type="ARBA" id="ARBA00022692"/>
    </source>
</evidence>
<comment type="similarity">
    <text evidence="5">Belongs to the laat-1 family.</text>
</comment>
<dbReference type="EMBL" id="CENE01000005">
    <property type="protein sequence ID" value="CEQ40020.1"/>
    <property type="molecule type" value="Genomic_DNA"/>
</dbReference>
<dbReference type="InterPro" id="IPR051415">
    <property type="entry name" value="LAAT-1"/>
</dbReference>
<dbReference type="PANTHER" id="PTHR16201">
    <property type="entry name" value="SEVEN TRANSMEMBRANE PROTEIN 1-RELATED"/>
    <property type="match status" value="1"/>
</dbReference>
<evidence type="ECO:0000256" key="4">
    <source>
        <dbReference type="ARBA" id="ARBA00023136"/>
    </source>
</evidence>
<keyword evidence="4 8" id="KW-0472">Membrane</keyword>
<dbReference type="GO" id="GO:0015174">
    <property type="term" value="F:basic amino acid transmembrane transporter activity"/>
    <property type="evidence" value="ECO:0007669"/>
    <property type="project" value="UniProtKB-ARBA"/>
</dbReference>
<dbReference type="Proteomes" id="UP000243876">
    <property type="component" value="Unassembled WGS sequence"/>
</dbReference>
<dbReference type="InterPro" id="IPR006603">
    <property type="entry name" value="PQ-loop_rpt"/>
</dbReference>
<proteinExistence type="inferred from homology"/>
<dbReference type="AlphaFoldDB" id="A0A0D6EK59"/>
<dbReference type="SMART" id="SM00679">
    <property type="entry name" value="CTNS"/>
    <property type="match status" value="2"/>
</dbReference>